<protein>
    <recommendedName>
        <fullName evidence="4">Protein FAM169B</fullName>
    </recommendedName>
</protein>
<reference evidence="2 3" key="1">
    <citation type="submission" date="2020-06" db="EMBL/GenBank/DDBJ databases">
        <authorList>
            <consortium name="Wellcome Sanger Institute Data Sharing"/>
        </authorList>
    </citation>
    <scope>NUCLEOTIDE SEQUENCE [LARGE SCALE GENOMIC DNA]</scope>
</reference>
<organism evidence="2 3">
    <name type="scientific">Denticeps clupeoides</name>
    <name type="common">denticle herring</name>
    <dbReference type="NCBI Taxonomy" id="299321"/>
    <lineage>
        <taxon>Eukaryota</taxon>
        <taxon>Metazoa</taxon>
        <taxon>Chordata</taxon>
        <taxon>Craniata</taxon>
        <taxon>Vertebrata</taxon>
        <taxon>Euteleostomi</taxon>
        <taxon>Actinopterygii</taxon>
        <taxon>Neopterygii</taxon>
        <taxon>Teleostei</taxon>
        <taxon>Clupei</taxon>
        <taxon>Clupeiformes</taxon>
        <taxon>Denticipitoidei</taxon>
        <taxon>Denticipitidae</taxon>
        <taxon>Denticeps</taxon>
    </lineage>
</organism>
<dbReference type="AlphaFoldDB" id="A0AAY4B373"/>
<keyword evidence="3" id="KW-1185">Reference proteome</keyword>
<dbReference type="GeneTree" id="ENSGT00510000048902"/>
<reference evidence="2" key="3">
    <citation type="submission" date="2025-09" db="UniProtKB">
        <authorList>
            <consortium name="Ensembl"/>
        </authorList>
    </citation>
    <scope>IDENTIFICATION</scope>
</reference>
<proteinExistence type="predicted"/>
<gene>
    <name evidence="2" type="primary">fam169b</name>
</gene>
<name>A0AAY4B373_9TELE</name>
<reference evidence="2" key="2">
    <citation type="submission" date="2025-08" db="UniProtKB">
        <authorList>
            <consortium name="Ensembl"/>
        </authorList>
    </citation>
    <scope>IDENTIFICATION</scope>
</reference>
<dbReference type="PANTHER" id="PTHR22442:SF4">
    <property type="entry name" value="PROTEIN FAM169BP"/>
    <property type="match status" value="1"/>
</dbReference>
<dbReference type="CDD" id="cd04301">
    <property type="entry name" value="NAT_SF"/>
    <property type="match status" value="1"/>
</dbReference>
<evidence type="ECO:0000313" key="3">
    <source>
        <dbReference type="Proteomes" id="UP000694580"/>
    </source>
</evidence>
<feature type="compositionally biased region" description="Polar residues" evidence="1">
    <location>
        <begin position="283"/>
        <end position="294"/>
    </location>
</feature>
<evidence type="ECO:0000256" key="1">
    <source>
        <dbReference type="SAM" id="MobiDB-lite"/>
    </source>
</evidence>
<evidence type="ECO:0000313" key="2">
    <source>
        <dbReference type="Ensembl" id="ENSDCDP00010015185.1"/>
    </source>
</evidence>
<evidence type="ECO:0008006" key="4">
    <source>
        <dbReference type="Google" id="ProtNLM"/>
    </source>
</evidence>
<dbReference type="Ensembl" id="ENSDCDT00010016034.1">
    <property type="protein sequence ID" value="ENSDCDP00010015185.1"/>
    <property type="gene ID" value="ENSDCDG00010006970.1"/>
</dbReference>
<feature type="region of interest" description="Disordered" evidence="1">
    <location>
        <begin position="274"/>
        <end position="294"/>
    </location>
</feature>
<dbReference type="InterPro" id="IPR029625">
    <property type="entry name" value="FAM169"/>
</dbReference>
<dbReference type="PANTHER" id="PTHR22442">
    <property type="match status" value="1"/>
</dbReference>
<dbReference type="Proteomes" id="UP000694580">
    <property type="component" value="Chromosome 17"/>
</dbReference>
<sequence length="294" mass="34123">MESDSNMQLTDGTYPVDLPVNDYNDLSSNPEEHFSYLDKKKLLNLPQNEQMNMNQDNIGLLPLFDDDECTPSLVILHAPGDETQVVAVYLHRKWWSVDEVLKTSSKFRSGLVVVGSIMERIVLFLMSQIVFGFLERTPGEHLYFSPHPMKEFAKIFWQDGEAVGFYTIKKKGTLCNRWTGQSYLLPVLDNVFVRMQWRRKGLALQMLEDFCSSFPKEEVVGLSYPMSASMHEVCRKYLQIHQEQRDRLYEVESPGDWSQRRNVWLKLQLNHHPTNSEAHESEQLGSSSNEHCNK</sequence>
<accession>A0AAY4B373</accession>